<keyword evidence="5" id="KW-0175">Coiled coil</keyword>
<evidence type="ECO:0000313" key="7">
    <source>
        <dbReference type="EMBL" id="KAL1567382.1"/>
    </source>
</evidence>
<dbReference type="EMBL" id="JBEAFC010000002">
    <property type="protein sequence ID" value="KAL1567382.1"/>
    <property type="molecule type" value="Genomic_DNA"/>
</dbReference>
<keyword evidence="4" id="KW-0539">Nucleus</keyword>
<feature type="domain" description="BHLH" evidence="6">
    <location>
        <begin position="8"/>
        <end position="60"/>
    </location>
</feature>
<evidence type="ECO:0000256" key="1">
    <source>
        <dbReference type="ARBA" id="ARBA00004123"/>
    </source>
</evidence>
<dbReference type="Proteomes" id="UP001567538">
    <property type="component" value="Unassembled WGS sequence"/>
</dbReference>
<organism evidence="7 8">
    <name type="scientific">Salvia divinorum</name>
    <name type="common">Maria pastora</name>
    <name type="synonym">Diviner's sage</name>
    <dbReference type="NCBI Taxonomy" id="28513"/>
    <lineage>
        <taxon>Eukaryota</taxon>
        <taxon>Viridiplantae</taxon>
        <taxon>Streptophyta</taxon>
        <taxon>Embryophyta</taxon>
        <taxon>Tracheophyta</taxon>
        <taxon>Spermatophyta</taxon>
        <taxon>Magnoliopsida</taxon>
        <taxon>eudicotyledons</taxon>
        <taxon>Gunneridae</taxon>
        <taxon>Pentapetalae</taxon>
        <taxon>asterids</taxon>
        <taxon>lamiids</taxon>
        <taxon>Lamiales</taxon>
        <taxon>Lamiaceae</taxon>
        <taxon>Nepetoideae</taxon>
        <taxon>Mentheae</taxon>
        <taxon>Salviinae</taxon>
        <taxon>Salvia</taxon>
        <taxon>Salvia subgen. Calosphace</taxon>
    </lineage>
</organism>
<keyword evidence="2" id="KW-0805">Transcription regulation</keyword>
<feature type="coiled-coil region" evidence="5">
    <location>
        <begin position="43"/>
        <end position="77"/>
    </location>
</feature>
<dbReference type="AlphaFoldDB" id="A0ABD1IF94"/>
<dbReference type="SUPFAM" id="SSF47459">
    <property type="entry name" value="HLH, helix-loop-helix DNA-binding domain"/>
    <property type="match status" value="1"/>
</dbReference>
<evidence type="ECO:0000256" key="4">
    <source>
        <dbReference type="ARBA" id="ARBA00023242"/>
    </source>
</evidence>
<evidence type="ECO:0000313" key="8">
    <source>
        <dbReference type="Proteomes" id="UP001567538"/>
    </source>
</evidence>
<dbReference type="Pfam" id="PF00010">
    <property type="entry name" value="HLH"/>
    <property type="match status" value="1"/>
</dbReference>
<gene>
    <name evidence="7" type="ORF">AAHA92_02867</name>
</gene>
<dbReference type="InterPro" id="IPR015660">
    <property type="entry name" value="MASH1/Ascl1a-like"/>
</dbReference>
<keyword evidence="8" id="KW-1185">Reference proteome</keyword>
<comment type="caution">
    <text evidence="7">The sequence shown here is derived from an EMBL/GenBank/DDBJ whole genome shotgun (WGS) entry which is preliminary data.</text>
</comment>
<name>A0ABD1IF94_SALDI</name>
<proteinExistence type="predicted"/>
<protein>
    <submittedName>
        <fullName evidence="7">Transcription factor bHLH162-like protein</fullName>
    </submittedName>
</protein>
<dbReference type="GO" id="GO:0006355">
    <property type="term" value="P:regulation of DNA-templated transcription"/>
    <property type="evidence" value="ECO:0007669"/>
    <property type="project" value="UniProtKB-ARBA"/>
</dbReference>
<dbReference type="InterPro" id="IPR011598">
    <property type="entry name" value="bHLH_dom"/>
</dbReference>
<evidence type="ECO:0000256" key="2">
    <source>
        <dbReference type="ARBA" id="ARBA00023015"/>
    </source>
</evidence>
<evidence type="ECO:0000256" key="5">
    <source>
        <dbReference type="SAM" id="Coils"/>
    </source>
</evidence>
<evidence type="ECO:0000256" key="3">
    <source>
        <dbReference type="ARBA" id="ARBA00023163"/>
    </source>
</evidence>
<keyword evidence="3" id="KW-0804">Transcription</keyword>
<dbReference type="InterPro" id="IPR036638">
    <property type="entry name" value="HLH_DNA-bd_sf"/>
</dbReference>
<reference evidence="7 8" key="1">
    <citation type="submission" date="2024-06" db="EMBL/GenBank/DDBJ databases">
        <title>A chromosome level genome sequence of Diviner's sage (Salvia divinorum).</title>
        <authorList>
            <person name="Ford S.A."/>
            <person name="Ro D.-K."/>
            <person name="Ness R.W."/>
            <person name="Phillips M.A."/>
        </authorList>
    </citation>
    <scope>NUCLEOTIDE SEQUENCE [LARGE SCALE GENOMIC DNA]</scope>
    <source>
        <strain evidence="7">SAF-2024a</strain>
        <tissue evidence="7">Leaf</tissue>
    </source>
</reference>
<dbReference type="PANTHER" id="PTHR13935">
    <property type="entry name" value="ACHAETE-SCUTE TRANSCRIPTION FACTOR-RELATED"/>
    <property type="match status" value="1"/>
</dbReference>
<accession>A0ABD1IF94</accession>
<evidence type="ECO:0000259" key="6">
    <source>
        <dbReference type="PROSITE" id="PS50888"/>
    </source>
</evidence>
<comment type="subcellular location">
    <subcellularLocation>
        <location evidence="1">Nucleus</location>
    </subcellularLocation>
</comment>
<dbReference type="GO" id="GO:0005634">
    <property type="term" value="C:nucleus"/>
    <property type="evidence" value="ECO:0007669"/>
    <property type="project" value="UniProtKB-SubCell"/>
</dbReference>
<sequence>MNRKPISPSKYDRKSIEKNRRNQMKALSFKLCSLLPRQSSKEIGSMSDQLEEAARYINKLQERLEVMKQKRNFLKVQKSVSSNFSFRCESDAGRGPNQESSLEVHANGSTLDVVLVTGVQHRCMFKEIIRILTEEGTDVVSAGLSVLDGAVFHNVYSEIGGSGLENGGASICEKLRKFVAGEN</sequence>
<dbReference type="PANTHER" id="PTHR13935:SF90">
    <property type="entry name" value="TRANSCRIPTION FACTOR BHLH162"/>
    <property type="match status" value="1"/>
</dbReference>
<dbReference type="Gene3D" id="4.10.280.10">
    <property type="entry name" value="Helix-loop-helix DNA-binding domain"/>
    <property type="match status" value="1"/>
</dbReference>
<dbReference type="PROSITE" id="PS50888">
    <property type="entry name" value="BHLH"/>
    <property type="match status" value="1"/>
</dbReference>